<gene>
    <name evidence="2" type="ORF">ACFOW7_01695</name>
</gene>
<feature type="signal peptide" evidence="1">
    <location>
        <begin position="1"/>
        <end position="19"/>
    </location>
</feature>
<proteinExistence type="predicted"/>
<protein>
    <submittedName>
        <fullName evidence="2">Aminopeptidase</fullName>
        <ecNumber evidence="2">3.4.11.-</ecNumber>
    </submittedName>
</protein>
<organism evidence="2 3">
    <name type="scientific">Chitinimonas lacunae</name>
    <dbReference type="NCBI Taxonomy" id="1963018"/>
    <lineage>
        <taxon>Bacteria</taxon>
        <taxon>Pseudomonadati</taxon>
        <taxon>Pseudomonadota</taxon>
        <taxon>Betaproteobacteria</taxon>
        <taxon>Neisseriales</taxon>
        <taxon>Chitinibacteraceae</taxon>
        <taxon>Chitinimonas</taxon>
    </lineage>
</organism>
<reference evidence="3" key="1">
    <citation type="journal article" date="2019" name="Int. J. Syst. Evol. Microbiol.">
        <title>The Global Catalogue of Microorganisms (GCM) 10K type strain sequencing project: providing services to taxonomists for standard genome sequencing and annotation.</title>
        <authorList>
            <consortium name="The Broad Institute Genomics Platform"/>
            <consortium name="The Broad Institute Genome Sequencing Center for Infectious Disease"/>
            <person name="Wu L."/>
            <person name="Ma J."/>
        </authorList>
    </citation>
    <scope>NUCLEOTIDE SEQUENCE [LARGE SCALE GENOMIC DNA]</scope>
    <source>
        <strain evidence="3">LMG 29894</strain>
    </source>
</reference>
<accession>A0ABV8ML82</accession>
<name>A0ABV8ML82_9NEIS</name>
<evidence type="ECO:0000313" key="3">
    <source>
        <dbReference type="Proteomes" id="UP001595791"/>
    </source>
</evidence>
<keyword evidence="2" id="KW-0031">Aminopeptidase</keyword>
<feature type="chain" id="PRO_5046359493" evidence="1">
    <location>
        <begin position="20"/>
        <end position="352"/>
    </location>
</feature>
<evidence type="ECO:0000256" key="1">
    <source>
        <dbReference type="SAM" id="SignalP"/>
    </source>
</evidence>
<keyword evidence="2" id="KW-0645">Protease</keyword>
<keyword evidence="2" id="KW-0378">Hydrolase</keyword>
<dbReference type="InterPro" id="IPR014553">
    <property type="entry name" value="Aminopept"/>
</dbReference>
<dbReference type="GO" id="GO:0004177">
    <property type="term" value="F:aminopeptidase activity"/>
    <property type="evidence" value="ECO:0007669"/>
    <property type="project" value="UniProtKB-KW"/>
</dbReference>
<dbReference type="Pfam" id="PF10023">
    <property type="entry name" value="Aminopep"/>
    <property type="match status" value="1"/>
</dbReference>
<keyword evidence="3" id="KW-1185">Reference proteome</keyword>
<keyword evidence="1" id="KW-0732">Signal</keyword>
<evidence type="ECO:0000313" key="2">
    <source>
        <dbReference type="EMBL" id="MFC4158061.1"/>
    </source>
</evidence>
<dbReference type="RefSeq" id="WP_378160342.1">
    <property type="nucleotide sequence ID" value="NZ_JBHSBU010000001.1"/>
</dbReference>
<dbReference type="Proteomes" id="UP001595791">
    <property type="component" value="Unassembled WGS sequence"/>
</dbReference>
<dbReference type="EMBL" id="JBHSBU010000001">
    <property type="protein sequence ID" value="MFC4158061.1"/>
    <property type="molecule type" value="Genomic_DNA"/>
</dbReference>
<comment type="caution">
    <text evidence="2">The sequence shown here is derived from an EMBL/GenBank/DDBJ whole genome shotgun (WGS) entry which is preliminary data.</text>
</comment>
<dbReference type="PIRSF" id="PIRSF029285">
    <property type="entry name" value="Aminopept"/>
    <property type="match status" value="1"/>
</dbReference>
<dbReference type="EC" id="3.4.11.-" evidence="2"/>
<sequence>MLLLMWLSGCASLSYLGQAASGQAEVMERARPIDALLADPTTPGELADKLRFARDVRRFAIDELGLPDNESYTRYADLGRPYPVWNIVATQPLDLTPVQSCFPVAGCLDYRGYYREEEARRHAESLIAKGMDVFWYGVPAYSTLGWFADPLLNSTIRYGRADLARLIFHELAHQQVYVKDDSAFNEAFATAVELEGFERWLRRHGDEAIRNDYQRNEARRAAFRDAMSRTRQRLLDIYQGPGSDATKLAAKQSALEALAAEYAQLKARYKWMGYDAWFDPLPNNAHFASVATYHRLVPAFRALFAEKEGNWTAFYEAVRALAAQDKASRHAALESRLPLGTREETTAAEGAQ</sequence>